<name>A0A7C3MK55_DICTH</name>
<dbReference type="Gene3D" id="3.30.1370.160">
    <property type="match status" value="1"/>
</dbReference>
<evidence type="ECO:0000259" key="2">
    <source>
        <dbReference type="SMART" id="SM00363"/>
    </source>
</evidence>
<dbReference type="AlphaFoldDB" id="A0A7C3MK55"/>
<dbReference type="Gene3D" id="3.10.290.10">
    <property type="entry name" value="RNA-binding S4 domain"/>
    <property type="match status" value="1"/>
</dbReference>
<dbReference type="Pfam" id="PF01479">
    <property type="entry name" value="S4"/>
    <property type="match status" value="1"/>
</dbReference>
<gene>
    <name evidence="3" type="ORF">ENW00_05350</name>
</gene>
<evidence type="ECO:0000256" key="1">
    <source>
        <dbReference type="PROSITE-ProRule" id="PRU00182"/>
    </source>
</evidence>
<organism evidence="3">
    <name type="scientific">Dictyoglomus thermophilum</name>
    <dbReference type="NCBI Taxonomy" id="14"/>
    <lineage>
        <taxon>Bacteria</taxon>
        <taxon>Pseudomonadati</taxon>
        <taxon>Dictyoglomota</taxon>
        <taxon>Dictyoglomia</taxon>
        <taxon>Dictyoglomales</taxon>
        <taxon>Dictyoglomaceae</taxon>
        <taxon>Dictyoglomus</taxon>
    </lineage>
</organism>
<dbReference type="PROSITE" id="PS50889">
    <property type="entry name" value="S4"/>
    <property type="match status" value="1"/>
</dbReference>
<dbReference type="EMBL" id="DTIN01000015">
    <property type="protein sequence ID" value="HFX13569.1"/>
    <property type="molecule type" value="Genomic_DNA"/>
</dbReference>
<sequence>MMRNLEDIIQDLKREEDKEKVREIYKVFQRVGQKGGINPTGFLSLTEQYLFQKISFLFQNTLYTRLEGGISGAERKRGFISDKIELIEYLDLNKYFAGINLISYEKINSNFILEFLKEKGISLDKIGDIWLTHDGWKIIFANEIRDDIEEVFNDTNFEFKILSFYELQSYTKPSKILRTTEASKRVDAIGSFALGISRSKMQTYIKGGGVEVNGRKIQDSFYELNIGDIVTVHNLGSFRVLDIKVTSRGKFHIEIERMIKK</sequence>
<comment type="caution">
    <text evidence="3">The sequence shown here is derived from an EMBL/GenBank/DDBJ whole genome shotgun (WGS) entry which is preliminary data.</text>
</comment>
<feature type="domain" description="RNA-binding S4" evidence="2">
    <location>
        <begin position="184"/>
        <end position="254"/>
    </location>
</feature>
<dbReference type="CDD" id="cd00165">
    <property type="entry name" value="S4"/>
    <property type="match status" value="1"/>
</dbReference>
<evidence type="ECO:0000313" key="3">
    <source>
        <dbReference type="EMBL" id="HFX13569.1"/>
    </source>
</evidence>
<dbReference type="InterPro" id="IPR036986">
    <property type="entry name" value="S4_RNA-bd_sf"/>
</dbReference>
<proteinExistence type="predicted"/>
<dbReference type="PANTHER" id="PTHR13633:SF3">
    <property type="entry name" value="MITOCHONDRIAL TRANSCRIPTION RESCUE FACTOR 1"/>
    <property type="match status" value="1"/>
</dbReference>
<dbReference type="GO" id="GO:0003723">
    <property type="term" value="F:RNA binding"/>
    <property type="evidence" value="ECO:0007669"/>
    <property type="project" value="UniProtKB-KW"/>
</dbReference>
<dbReference type="SUPFAM" id="SSF55174">
    <property type="entry name" value="Alpha-L RNA-binding motif"/>
    <property type="match status" value="1"/>
</dbReference>
<dbReference type="PANTHER" id="PTHR13633">
    <property type="entry name" value="MITOCHONDRIAL TRANSCRIPTION RESCUE FACTOR 1"/>
    <property type="match status" value="1"/>
</dbReference>
<reference evidence="3" key="1">
    <citation type="journal article" date="2020" name="mSystems">
        <title>Genome- and Community-Level Interaction Insights into Carbon Utilization and Element Cycling Functions of Hydrothermarchaeota in Hydrothermal Sediment.</title>
        <authorList>
            <person name="Zhou Z."/>
            <person name="Liu Y."/>
            <person name="Xu W."/>
            <person name="Pan J."/>
            <person name="Luo Z.H."/>
            <person name="Li M."/>
        </authorList>
    </citation>
    <scope>NUCLEOTIDE SEQUENCE [LARGE SCALE GENOMIC DNA]</scope>
    <source>
        <strain evidence="3">SpSt-81</strain>
    </source>
</reference>
<dbReference type="SMART" id="SM00363">
    <property type="entry name" value="S4"/>
    <property type="match status" value="1"/>
</dbReference>
<accession>A0A7C3MK55</accession>
<keyword evidence="1" id="KW-0694">RNA-binding</keyword>
<dbReference type="InterPro" id="IPR002942">
    <property type="entry name" value="S4_RNA-bd"/>
</dbReference>
<protein>
    <submittedName>
        <fullName evidence="3">RNA-binding protein</fullName>
    </submittedName>
</protein>